<dbReference type="InterPro" id="IPR016084">
    <property type="entry name" value="Haem_Oase-like_multi-hlx"/>
</dbReference>
<accession>A0AA96WIZ7</accession>
<organism evidence="3">
    <name type="scientific">Leptolyngbya sp. NK1-12</name>
    <dbReference type="NCBI Taxonomy" id="2547451"/>
    <lineage>
        <taxon>Bacteria</taxon>
        <taxon>Bacillati</taxon>
        <taxon>Cyanobacteriota</taxon>
        <taxon>Cyanophyceae</taxon>
        <taxon>Leptolyngbyales</taxon>
        <taxon>Leptolyngbyaceae</taxon>
        <taxon>Leptolyngbya group</taxon>
        <taxon>Leptolyngbya</taxon>
    </lineage>
</organism>
<dbReference type="PANTHER" id="PTHR40279:SF3">
    <property type="entry name" value="4-AMINOBENZOATE SYNTHASE"/>
    <property type="match status" value="1"/>
</dbReference>
<sequence>MVCLPLMHQDPPLETLHKIVQEHPFWNNSLFQACRQGELTKQDFAYIFSQYYLYSRNFTRYLAAVMASCDNDRLRNRLAQNLWEESGIDQSRTHAEIFRTFLTCSLGIHNLEAIQYTSSTQFFAQEYQRNAACPDPIWSSAWLSLGTEGIVSRMYQIFVEGLCQAGIPDSELEFFHIHIDCDDEHAATLAEIMCFYSDRPGWFEMCQQAAEQALSLRANFFEHLYEEILQSRSQALFEVAKNRCSLVAQVGDLSQLKHSHSTSGNPIYSNVNERLNIEFSVERMLFPATQVLDPRIVRIPAGKANERHRHAHETLFYILEGSGTVLIDEAAIEVTAGDAVFIPRWCIHQSRNTGTDEMVILAVTDFGLTSKLLGNYDQKTRMKVLST</sequence>
<dbReference type="AlphaFoldDB" id="A0AA96WIZ7"/>
<name>A0AA96WIZ7_9CYAN</name>
<dbReference type="RefSeq" id="WP_316433667.1">
    <property type="nucleotide sequence ID" value="NZ_CP053586.1"/>
</dbReference>
<evidence type="ECO:0000259" key="2">
    <source>
        <dbReference type="Pfam" id="PF07883"/>
    </source>
</evidence>
<evidence type="ECO:0000256" key="1">
    <source>
        <dbReference type="ARBA" id="ARBA00023002"/>
    </source>
</evidence>
<dbReference type="SUPFAM" id="SSF51182">
    <property type="entry name" value="RmlC-like cupins"/>
    <property type="match status" value="1"/>
</dbReference>
<dbReference type="Gene3D" id="2.60.120.10">
    <property type="entry name" value="Jelly Rolls"/>
    <property type="match status" value="1"/>
</dbReference>
<dbReference type="InterPro" id="IPR039068">
    <property type="entry name" value="PqqC-like"/>
</dbReference>
<dbReference type="InterPro" id="IPR014710">
    <property type="entry name" value="RmlC-like_jellyroll"/>
</dbReference>
<proteinExistence type="predicted"/>
<dbReference type="InterPro" id="IPR011051">
    <property type="entry name" value="RmlC_Cupin_sf"/>
</dbReference>
<dbReference type="InterPro" id="IPR013096">
    <property type="entry name" value="Cupin_2"/>
</dbReference>
<gene>
    <name evidence="3" type="ORF">HJG54_04760</name>
</gene>
<dbReference type="PANTHER" id="PTHR40279">
    <property type="entry name" value="PQQC-LIKE PROTEIN"/>
    <property type="match status" value="1"/>
</dbReference>
<keyword evidence="1" id="KW-0560">Oxidoreductase</keyword>
<evidence type="ECO:0000313" key="3">
    <source>
        <dbReference type="EMBL" id="WNZ22241.1"/>
    </source>
</evidence>
<dbReference type="Pfam" id="PF14518">
    <property type="entry name" value="Haem_oxygenas_2"/>
    <property type="match status" value="1"/>
</dbReference>
<reference evidence="3" key="1">
    <citation type="submission" date="2020-05" db="EMBL/GenBank/DDBJ databases">
        <authorList>
            <person name="Zhu T."/>
            <person name="Keshari N."/>
            <person name="Lu X."/>
        </authorList>
    </citation>
    <scope>NUCLEOTIDE SEQUENCE</scope>
    <source>
        <strain evidence="3">NK1-12</strain>
    </source>
</reference>
<feature type="domain" description="Cupin type-2" evidence="2">
    <location>
        <begin position="296"/>
        <end position="363"/>
    </location>
</feature>
<dbReference type="SUPFAM" id="SSF48613">
    <property type="entry name" value="Heme oxygenase-like"/>
    <property type="match status" value="1"/>
</dbReference>
<dbReference type="Pfam" id="PF07883">
    <property type="entry name" value="Cupin_2"/>
    <property type="match status" value="1"/>
</dbReference>
<dbReference type="SMART" id="SM01236">
    <property type="entry name" value="Haem_oxygenase_2"/>
    <property type="match status" value="1"/>
</dbReference>
<dbReference type="GO" id="GO:0016491">
    <property type="term" value="F:oxidoreductase activity"/>
    <property type="evidence" value="ECO:0007669"/>
    <property type="project" value="UniProtKB-KW"/>
</dbReference>
<dbReference type="EMBL" id="CP053586">
    <property type="protein sequence ID" value="WNZ22241.1"/>
    <property type="molecule type" value="Genomic_DNA"/>
</dbReference>
<dbReference type="Gene3D" id="1.20.910.10">
    <property type="entry name" value="Heme oxygenase-like"/>
    <property type="match status" value="1"/>
</dbReference>
<protein>
    <submittedName>
        <fullName evidence="3">Cupin domain-containing protein</fullName>
    </submittedName>
</protein>